<dbReference type="GO" id="GO:0006508">
    <property type="term" value="P:proteolysis"/>
    <property type="evidence" value="ECO:0007669"/>
    <property type="project" value="InterPro"/>
</dbReference>
<name>A0A069SFY3_PHOVU</name>
<dbReference type="PATRIC" id="fig|1339352.3.peg.2388"/>
<dbReference type="GO" id="GO:0008234">
    <property type="term" value="F:cysteine-type peptidase activity"/>
    <property type="evidence" value="ECO:0007669"/>
    <property type="project" value="InterPro"/>
</dbReference>
<comment type="caution">
    <text evidence="1">The sequence shown here is derived from an EMBL/GenBank/DDBJ whole genome shotgun (WGS) entry which is preliminary data.</text>
</comment>
<sequence length="507" mass="57692">MKKVILSQLILITSILISCTDKLENTEVNNNPTNQVVLTSNEYASIAYDNPKELSEDEITNVIYDFKRINSEFKKQFITTKEDKPKISIINKYYLTNSRNHSRSADSIQINVPIFEVELTNNSGTKDMTIVCGDERAPKVLLFTENYQFSQPMNIDMRYLVEIAKLNILSDIKYIEKLKSEKRSSTLDKISQSLNISKEQITEDIIKRNITIIDNSNSREYNPINGIDISKIPSRIVSMVPPISDIVWHQEAPYNDQMPIGNIWDGHMGTYQGHYLVGCGNIAVATLFSILKPVMVGETAAGRQILIDWDYLTAQKTITYYSSPDLIEMTASLLRAIYNKTRSFPNYVDFNTYDEDNNPIIKRGIASTSTPTEGMLEYLQTMTTYSGSTGFNPELAKQSLQNYNPILLYGNGHYVDNNRLPITKDPYKDKPGHGWIIDGYCTTKKSSSPNSDLYWSVNMGWGKGSSAVYFKANNGINCDVIFHTDTEDVNIVYYTQEQQMIYDIQKK</sequence>
<evidence type="ECO:0000313" key="1">
    <source>
        <dbReference type="EMBL" id="KDS53178.1"/>
    </source>
</evidence>
<dbReference type="EMBL" id="JNHM01000031">
    <property type="protein sequence ID" value="KDS53178.1"/>
    <property type="molecule type" value="Genomic_DNA"/>
</dbReference>
<dbReference type="PROSITE" id="PS51257">
    <property type="entry name" value="PROKAR_LIPOPROTEIN"/>
    <property type="match status" value="1"/>
</dbReference>
<organism evidence="1 2">
    <name type="scientific">Phocaeicola vulgatus str. 3975 RP4</name>
    <dbReference type="NCBI Taxonomy" id="1339352"/>
    <lineage>
        <taxon>Bacteria</taxon>
        <taxon>Pseudomonadati</taxon>
        <taxon>Bacteroidota</taxon>
        <taxon>Bacteroidia</taxon>
        <taxon>Bacteroidales</taxon>
        <taxon>Bacteroidaceae</taxon>
        <taxon>Phocaeicola</taxon>
    </lineage>
</organism>
<dbReference type="InterPro" id="IPR044934">
    <property type="entry name" value="Streptopain_sf"/>
</dbReference>
<gene>
    <name evidence="1" type="ORF">M099_2488</name>
</gene>
<reference evidence="1 2" key="1">
    <citation type="submission" date="2014-04" db="EMBL/GenBank/DDBJ databases">
        <authorList>
            <person name="Sears C."/>
            <person name="Carroll K."/>
            <person name="Sack B.R."/>
            <person name="Qadri F."/>
            <person name="Myers L.L."/>
            <person name="Chung G.-T."/>
            <person name="Escheverria P."/>
            <person name="Fraser C.M."/>
            <person name="Sadzewicz L."/>
            <person name="Shefchek K.A."/>
            <person name="Tallon L."/>
            <person name="Das S.P."/>
            <person name="Daugherty S."/>
            <person name="Mongodin E.F."/>
        </authorList>
    </citation>
    <scope>NUCLEOTIDE SEQUENCE [LARGE SCALE GENOMIC DNA]</scope>
    <source>
        <strain evidence="1 2">3975 RP4</strain>
    </source>
</reference>
<accession>A0A069SFY3</accession>
<evidence type="ECO:0000313" key="2">
    <source>
        <dbReference type="Proteomes" id="UP000027661"/>
    </source>
</evidence>
<dbReference type="RefSeq" id="WP_005844007.1">
    <property type="nucleotide sequence ID" value="NZ_JNHM01000031.1"/>
</dbReference>
<dbReference type="Gene3D" id="3.90.70.50">
    <property type="entry name" value="Peptidase C10, streptopain"/>
    <property type="match status" value="1"/>
</dbReference>
<protein>
    <submittedName>
        <fullName evidence="1">Peptidase C10 family protein</fullName>
    </submittedName>
</protein>
<dbReference type="SUPFAM" id="SSF54001">
    <property type="entry name" value="Cysteine proteinases"/>
    <property type="match status" value="1"/>
</dbReference>
<dbReference type="AlphaFoldDB" id="A0A069SFY3"/>
<dbReference type="Pfam" id="PF01640">
    <property type="entry name" value="Peptidase_C10"/>
    <property type="match status" value="1"/>
</dbReference>
<dbReference type="Proteomes" id="UP000027661">
    <property type="component" value="Unassembled WGS sequence"/>
</dbReference>
<proteinExistence type="predicted"/>
<dbReference type="InterPro" id="IPR038765">
    <property type="entry name" value="Papain-like_cys_pep_sf"/>
</dbReference>
<dbReference type="InterPro" id="IPR000200">
    <property type="entry name" value="Peptidase_C10"/>
</dbReference>